<dbReference type="OMA" id="QYMQMNG"/>
<evidence type="ECO:0000256" key="4">
    <source>
        <dbReference type="ARBA" id="ARBA00022723"/>
    </source>
</evidence>
<dbReference type="InterPro" id="IPR003593">
    <property type="entry name" value="AAA+_ATPase"/>
</dbReference>
<keyword evidence="3" id="KW-0963">Cytoplasm</keyword>
<evidence type="ECO:0000256" key="7">
    <source>
        <dbReference type="ARBA" id="ARBA00022801"/>
    </source>
</evidence>
<dbReference type="SMART" id="SM00382">
    <property type="entry name" value="AAA"/>
    <property type="match status" value="1"/>
</dbReference>
<comment type="caution">
    <text evidence="18">The sequence shown here is derived from an EMBL/GenBank/DDBJ whole genome shotgun (WGS) entry which is preliminary data.</text>
</comment>
<dbReference type="InterPro" id="IPR045055">
    <property type="entry name" value="DNA2/NAM7-like"/>
</dbReference>
<dbReference type="PANTHER" id="PTHR10887:SF364">
    <property type="entry name" value="REGULATOR OF NONSENSE TRANSCRIPTS 1"/>
    <property type="match status" value="1"/>
</dbReference>
<keyword evidence="11" id="KW-0866">Nonsense-mediated mRNA decay</keyword>
<dbReference type="Pfam" id="PF09416">
    <property type="entry name" value="UPF1_Zn_bind"/>
    <property type="match status" value="1"/>
</dbReference>
<comment type="similarity">
    <text evidence="2">Belongs to the DNA2/NAM7 helicase family.</text>
</comment>
<dbReference type="InterPro" id="IPR047187">
    <property type="entry name" value="SF1_C_Upf1"/>
</dbReference>
<keyword evidence="6 15" id="KW-0863">Zinc-finger</keyword>
<keyword evidence="4 15" id="KW-0479">Metal-binding</keyword>
<dbReference type="Gene3D" id="3.40.50.300">
    <property type="entry name" value="P-loop containing nucleotide triphosphate hydrolases"/>
    <property type="match status" value="2"/>
</dbReference>
<evidence type="ECO:0000256" key="14">
    <source>
        <dbReference type="ARBA" id="ARBA00055561"/>
    </source>
</evidence>
<evidence type="ECO:0000256" key="6">
    <source>
        <dbReference type="ARBA" id="ARBA00022771"/>
    </source>
</evidence>
<dbReference type="CDD" id="cd18039">
    <property type="entry name" value="DEXXQc_UPF1"/>
    <property type="match status" value="1"/>
</dbReference>
<evidence type="ECO:0000256" key="12">
    <source>
        <dbReference type="ARBA" id="ARBA00048432"/>
    </source>
</evidence>
<organism evidence="18 19">
    <name type="scientific">Cyberlindnera fabianii</name>
    <name type="common">Yeast</name>
    <name type="synonym">Hansenula fabianii</name>
    <dbReference type="NCBI Taxonomy" id="36022"/>
    <lineage>
        <taxon>Eukaryota</taxon>
        <taxon>Fungi</taxon>
        <taxon>Dikarya</taxon>
        <taxon>Ascomycota</taxon>
        <taxon>Saccharomycotina</taxon>
        <taxon>Saccharomycetes</taxon>
        <taxon>Phaffomycetales</taxon>
        <taxon>Phaffomycetaceae</taxon>
        <taxon>Cyberlindnera</taxon>
    </lineage>
</organism>
<sequence length="1016" mass="113384">MDPNILFSHQTENRSGAASSIVSSNKSEDEGSLKNPSYSRSFNDVNPEFEDDGLSDSDDFSDGDDLSDTAIEAFHIDNEEDLPEHACAYCGIHACNSVVQCKHCEKWFCNSKGSSTSSHIITHLVMSKHNSVALHPDSELGDDTLECYHCGNKNVFVLGLISAKSEAVMVMLCRLPCSQAKDSRWDSTEWQALIENREFVSWIAHKPTEEDSINCRMISNSQIAKLEAKWRLNKDATIADVDNVEEEDEKVEPILLRYEDAYGHQRAFGPLVQREADCDKALKESQALEHISVRWSIALNNKHLASFALSTFESSSLKVAVGDEMILRYAGVGHAPWEGKGFIIRTPSSHQEEFTLELIDTKTPPPTTLTTDFTAEFVWKGTPYERMQNALRSFAVDPKSVSAYLYKRLLGHQIEQEVEFDVSLPQKVSVTGYAELNLSQANAVKAVLKKPLSLIQGPPGTGKTVTSATIVYHLTKLNAKEKILVCAPSNVAVDHLAEKLESLGLNIVRLTARSREDVDCSVEHLSLNNLVAKNAVGELKKLLKLRGELGELSAEDTTTFFRLFRKKERAILKNADVVCCTCIGAGDIRLHNMTFSAVLIDEVTQASEPECLVPIVHGAKQVILVGDHQQLGPVILDKRAAEAGLKQSLFERLIHLNHIPIRLEVQYRMNPCLAEFASNMFYEGDLHSGVTKEDRRMSSKFPWPVPDTPMMFWANYGREEISATGTSYLNRIEAMNCERVITRLFREGVKPEQIGVITPYEGQRAYIVSYMTMNGSMDKDLYLDVEVASVDAFQGREKDFIVFSCARANEGQNIGFLRDPRRLNVALTRAKYGLIVLGNPRTLKKNHLWNQLLLHFRENGCLVEGPLDNLQLSSAPLENFAKNFRANKHRQEYEQYGFAASTIQGGSTIHDYDTASLVSFVPGSDVSFARGNSSVYPAFFNKNMWPSIADSYDGKDNKKNEGQSAGDDSDSETEKKYNLDRQINSAFSGKLDKMDERLAQTLKAMNLNGGFGNRFG</sequence>
<keyword evidence="19" id="KW-1185">Reference proteome</keyword>
<dbReference type="InterPro" id="IPR040812">
    <property type="entry name" value="UPF1_1B_dom"/>
</dbReference>
<dbReference type="InterPro" id="IPR027417">
    <property type="entry name" value="P-loop_NTPase"/>
</dbReference>
<comment type="catalytic activity">
    <reaction evidence="12">
        <text>ATP + H2O = ADP + phosphate + H(+)</text>
        <dbReference type="Rhea" id="RHEA:13065"/>
        <dbReference type="ChEBI" id="CHEBI:15377"/>
        <dbReference type="ChEBI" id="CHEBI:15378"/>
        <dbReference type="ChEBI" id="CHEBI:30616"/>
        <dbReference type="ChEBI" id="CHEBI:43474"/>
        <dbReference type="ChEBI" id="CHEBI:456216"/>
        <dbReference type="EC" id="3.6.4.12"/>
    </reaction>
    <physiologicalReaction direction="left-to-right" evidence="12">
        <dbReference type="Rhea" id="RHEA:13066"/>
    </physiologicalReaction>
</comment>
<evidence type="ECO:0000256" key="11">
    <source>
        <dbReference type="ARBA" id="ARBA00023161"/>
    </source>
</evidence>
<dbReference type="PROSITE" id="PS51997">
    <property type="entry name" value="UPF1_CH_RICH"/>
    <property type="match status" value="1"/>
</dbReference>
<feature type="compositionally biased region" description="Polar residues" evidence="16">
    <location>
        <begin position="34"/>
        <end position="44"/>
    </location>
</feature>
<feature type="region of interest" description="CC/SHH/C" evidence="15">
    <location>
        <begin position="101"/>
        <end position="129"/>
    </location>
</feature>
<feature type="domain" description="Upf1" evidence="17">
    <location>
        <begin position="79"/>
        <end position="233"/>
    </location>
</feature>
<evidence type="ECO:0000256" key="5">
    <source>
        <dbReference type="ARBA" id="ARBA00022741"/>
    </source>
</evidence>
<dbReference type="GO" id="GO:0008270">
    <property type="term" value="F:zinc ion binding"/>
    <property type="evidence" value="ECO:0007669"/>
    <property type="project" value="UniProtKB-UniRule"/>
</dbReference>
<dbReference type="GO" id="GO:0000184">
    <property type="term" value="P:nuclear-transcribed mRNA catabolic process, nonsense-mediated decay"/>
    <property type="evidence" value="ECO:0007669"/>
    <property type="project" value="UniProtKB-KW"/>
</dbReference>
<dbReference type="FunFam" id="3.40.50.300:FF:000097">
    <property type="entry name" value="Regulator of nonsense transcripts 1"/>
    <property type="match status" value="1"/>
</dbReference>
<evidence type="ECO:0000256" key="16">
    <source>
        <dbReference type="SAM" id="MobiDB-lite"/>
    </source>
</evidence>
<comment type="catalytic activity">
    <reaction evidence="13">
        <text>ATP + H2O = ADP + phosphate + H(+)</text>
        <dbReference type="Rhea" id="RHEA:13065"/>
        <dbReference type="ChEBI" id="CHEBI:15377"/>
        <dbReference type="ChEBI" id="CHEBI:15378"/>
        <dbReference type="ChEBI" id="CHEBI:30616"/>
        <dbReference type="ChEBI" id="CHEBI:43474"/>
        <dbReference type="ChEBI" id="CHEBI:456216"/>
        <dbReference type="EC" id="3.6.4.13"/>
    </reaction>
    <physiologicalReaction direction="left-to-right" evidence="13">
        <dbReference type="Rhea" id="RHEA:13066"/>
    </physiologicalReaction>
</comment>
<dbReference type="SUPFAM" id="SSF52540">
    <property type="entry name" value="P-loop containing nucleoside triphosphate hydrolases"/>
    <property type="match status" value="1"/>
</dbReference>
<evidence type="ECO:0000256" key="15">
    <source>
        <dbReference type="PROSITE-ProRule" id="PRU01341"/>
    </source>
</evidence>
<evidence type="ECO:0000313" key="18">
    <source>
        <dbReference type="EMBL" id="ONH68093.1"/>
    </source>
</evidence>
<dbReference type="CDD" id="cd21400">
    <property type="entry name" value="ZBD_UPF1-like"/>
    <property type="match status" value="1"/>
</dbReference>
<feature type="compositionally biased region" description="Basic and acidic residues" evidence="16">
    <location>
        <begin position="952"/>
        <end position="961"/>
    </location>
</feature>
<dbReference type="InterPro" id="IPR041677">
    <property type="entry name" value="DNA2/NAM7_AAA_11"/>
</dbReference>
<evidence type="ECO:0000313" key="19">
    <source>
        <dbReference type="Proteomes" id="UP000189513"/>
    </source>
</evidence>
<feature type="region of interest" description="C3H" evidence="15">
    <location>
        <begin position="87"/>
        <end position="119"/>
    </location>
</feature>
<evidence type="ECO:0000256" key="3">
    <source>
        <dbReference type="ARBA" id="ARBA00022490"/>
    </source>
</evidence>
<gene>
    <name evidence="18" type="ORF">BON22_2103</name>
</gene>
<dbReference type="Gene3D" id="6.10.140.1240">
    <property type="match status" value="1"/>
</dbReference>
<evidence type="ECO:0000256" key="1">
    <source>
        <dbReference type="ARBA" id="ARBA00004496"/>
    </source>
</evidence>
<dbReference type="AlphaFoldDB" id="A0A1V2L8B9"/>
<evidence type="ECO:0000256" key="10">
    <source>
        <dbReference type="ARBA" id="ARBA00022840"/>
    </source>
</evidence>
<evidence type="ECO:0000259" key="17">
    <source>
        <dbReference type="PROSITE" id="PS51997"/>
    </source>
</evidence>
<dbReference type="InterPro" id="IPR041679">
    <property type="entry name" value="DNA2/NAM7-like_C"/>
</dbReference>
<dbReference type="Pfam" id="PF13087">
    <property type="entry name" value="AAA_12"/>
    <property type="match status" value="1"/>
</dbReference>
<dbReference type="InterPro" id="IPR018999">
    <property type="entry name" value="UPF1_CH/ZBD"/>
</dbReference>
<evidence type="ECO:0000256" key="13">
    <source>
        <dbReference type="ARBA" id="ARBA00049390"/>
    </source>
</evidence>
<keyword evidence="5" id="KW-0547">Nucleotide-binding</keyword>
<dbReference type="Proteomes" id="UP000189513">
    <property type="component" value="Unassembled WGS sequence"/>
</dbReference>
<dbReference type="GO" id="GO:0016787">
    <property type="term" value="F:hydrolase activity"/>
    <property type="evidence" value="ECO:0007669"/>
    <property type="project" value="UniProtKB-KW"/>
</dbReference>
<dbReference type="GO" id="GO:0003724">
    <property type="term" value="F:RNA helicase activity"/>
    <property type="evidence" value="ECO:0007669"/>
    <property type="project" value="UniProtKB-EC"/>
</dbReference>
<evidence type="ECO:0000256" key="2">
    <source>
        <dbReference type="ARBA" id="ARBA00007913"/>
    </source>
</evidence>
<dbReference type="CDD" id="cd21407">
    <property type="entry name" value="1B_UPF1-like"/>
    <property type="match status" value="1"/>
</dbReference>
<keyword evidence="8 18" id="KW-0347">Helicase</keyword>
<dbReference type="Pfam" id="PF18141">
    <property type="entry name" value="UPF1_1B_dom"/>
    <property type="match status" value="1"/>
</dbReference>
<dbReference type="EMBL" id="MPUK01000003">
    <property type="protein sequence ID" value="ONH68093.1"/>
    <property type="molecule type" value="Genomic_DNA"/>
</dbReference>
<dbReference type="GO" id="GO:0005737">
    <property type="term" value="C:cytoplasm"/>
    <property type="evidence" value="ECO:0007669"/>
    <property type="project" value="UniProtKB-SubCell"/>
</dbReference>
<comment type="function">
    <text evidence="14">RNA-dependent helicase required for nonsense-mediated decay (NMD) of aberrant mRNAs containing premature stop codons and modulates the expression level of normal mRNAs. Also capable of unwinding double-stranded DNA and translocating on single-stranded DNA.</text>
</comment>
<name>A0A1V2L8B9_CYBFA</name>
<dbReference type="STRING" id="36022.A0A1V2L8B9"/>
<keyword evidence="9 15" id="KW-0862">Zinc</keyword>
<keyword evidence="10" id="KW-0067">ATP-binding</keyword>
<dbReference type="Gene3D" id="2.40.30.230">
    <property type="match status" value="1"/>
</dbReference>
<dbReference type="CDD" id="cd18808">
    <property type="entry name" value="SF1_C_Upf1"/>
    <property type="match status" value="1"/>
</dbReference>
<evidence type="ECO:0000256" key="9">
    <source>
        <dbReference type="ARBA" id="ARBA00022833"/>
    </source>
</evidence>
<dbReference type="GO" id="GO:0003723">
    <property type="term" value="F:RNA binding"/>
    <property type="evidence" value="ECO:0007669"/>
    <property type="project" value="InterPro"/>
</dbReference>
<dbReference type="GO" id="GO:0003678">
    <property type="term" value="F:DNA helicase activity"/>
    <property type="evidence" value="ECO:0007669"/>
    <property type="project" value="UniProtKB-EC"/>
</dbReference>
<accession>A0A1V2L8B9</accession>
<protein>
    <submittedName>
        <fullName evidence="18">ATP-dependent helicase NAM7</fullName>
    </submittedName>
</protein>
<dbReference type="PANTHER" id="PTHR10887">
    <property type="entry name" value="DNA2/NAM7 HELICASE FAMILY"/>
    <property type="match status" value="1"/>
</dbReference>
<evidence type="ECO:0000256" key="8">
    <source>
        <dbReference type="ARBA" id="ARBA00022806"/>
    </source>
</evidence>
<feature type="region of interest" description="Disordered" evidence="16">
    <location>
        <begin position="951"/>
        <end position="980"/>
    </location>
</feature>
<feature type="compositionally biased region" description="Acidic residues" evidence="16">
    <location>
        <begin position="47"/>
        <end position="62"/>
    </location>
</feature>
<proteinExistence type="inferred from homology"/>
<keyword evidence="7" id="KW-0378">Hydrolase</keyword>
<reference evidence="19" key="1">
    <citation type="journal article" date="2017" name="Genome Announc.">
        <title>Genome sequences of Cyberlindnera fabianii 65, Pichia kudriavzevii 129, and Saccharomyces cerevisiae 131 isolated from fermented masau fruits in Zimbabwe.</title>
        <authorList>
            <person name="van Rijswijck I.M.H."/>
            <person name="Derks M.F.L."/>
            <person name="Abee T."/>
            <person name="de Ridder D."/>
            <person name="Smid E.J."/>
        </authorList>
    </citation>
    <scope>NUCLEOTIDE SEQUENCE [LARGE SCALE GENOMIC DNA]</scope>
    <source>
        <strain evidence="19">65</strain>
    </source>
</reference>
<dbReference type="Pfam" id="PF13086">
    <property type="entry name" value="AAA_11"/>
    <property type="match status" value="2"/>
</dbReference>
<feature type="compositionally biased region" description="Polar residues" evidence="16">
    <location>
        <begin position="7"/>
        <end position="25"/>
    </location>
</feature>
<feature type="region of interest" description="Disordered" evidence="16">
    <location>
        <begin position="1"/>
        <end position="62"/>
    </location>
</feature>
<feature type="region of interest" description="C4" evidence="15">
    <location>
        <begin position="147"/>
        <end position="177"/>
    </location>
</feature>
<dbReference type="VEuPathDB" id="FungiDB:BON22_2103"/>
<comment type="subcellular location">
    <subcellularLocation>
        <location evidence="1">Cytoplasm</location>
    </subcellularLocation>
</comment>
<dbReference type="GO" id="GO:0005524">
    <property type="term" value="F:ATP binding"/>
    <property type="evidence" value="ECO:0007669"/>
    <property type="project" value="UniProtKB-KW"/>
</dbReference>